<accession>A0A8E1WHR5</accession>
<feature type="compositionally biased region" description="Basic and acidic residues" evidence="1">
    <location>
        <begin position="522"/>
        <end position="551"/>
    </location>
</feature>
<feature type="region of interest" description="Disordered" evidence="1">
    <location>
        <begin position="522"/>
        <end position="559"/>
    </location>
</feature>
<sequence length="745" mass="83647">MRARFTGIARGSQPAVVKMASYGGGVRLGAMLNYVSRAGDVEVEDDRGERIRSKERLSSLRGEWEHLFQNREESRDIGVFSVAMEGVPDRSDDELHALMRETLSRGLGERRFAYGVARSDDGSLAVSGVMVLRSAEGERLTGDVKAAEIIQERYDTRSSVEDPSAVFSFAEYGNGVDYGTSRLRRLVEAFDGNVHDERGAKIENDGVAGDIVQKDWRHQLHSRKSRDVMHLITSARAGTDVDAFKEAARDFLAAQFAGHRYVFALHDPTQDPKDEADGGKRPHVHVHAIITMKSEFGERIETSPQVFRGWRSLMAEKAREHGIQMEMTDRRELATAPAFGRNQVRPISRQGRTEHVGTSDAAHERYQAKRSERPTTARAKRSIEYTVKAQETWQELALESGDREVAGFASMQEKRIETAIERDHAGPDLVAAEANFGSKYRANMIWLEAIVSEAGNVREMSRPEFEAYEKRVETALFKFERLIGEEDRADYDEVAAAARDHVNVRREILELTEERLELQKGDRELAAEARPERMVARGRDGGRDEALRSDAESEGDDANARWDAAVARHGEDVVQRANDVLIELEAARERIDRAQADGRRTEAGEVDYASVLNEAARLAIAGNSYMREVAERDEDLRRAVSEAERAGSGKGAATSADAGVDERQRDNAGDERGSDIVDEQADHDIVTHSKSEARRESRPDRQRETSPESGETNRTDPPPQHVPRLEELEREAREQKDRDRDDFER</sequence>
<dbReference type="Proteomes" id="UP000532373">
    <property type="component" value="Unassembled WGS sequence"/>
</dbReference>
<feature type="region of interest" description="Disordered" evidence="1">
    <location>
        <begin position="350"/>
        <end position="379"/>
    </location>
</feature>
<protein>
    <recommendedName>
        <fullName evidence="2">MobA/VirD2-like nuclease domain-containing protein</fullName>
    </recommendedName>
</protein>
<feature type="compositionally biased region" description="Basic and acidic residues" evidence="1">
    <location>
        <begin position="638"/>
        <end position="647"/>
    </location>
</feature>
<feature type="compositionally biased region" description="Basic and acidic residues" evidence="1">
    <location>
        <begin position="351"/>
        <end position="375"/>
    </location>
</feature>
<feature type="compositionally biased region" description="Basic and acidic residues" evidence="1">
    <location>
        <begin position="660"/>
        <end position="714"/>
    </location>
</feature>
<dbReference type="AlphaFoldDB" id="A0A8E1WHR5"/>
<feature type="region of interest" description="Disordered" evidence="1">
    <location>
        <begin position="638"/>
        <end position="745"/>
    </location>
</feature>
<dbReference type="Pfam" id="PF03432">
    <property type="entry name" value="Relaxase"/>
    <property type="match status" value="1"/>
</dbReference>
<dbReference type="EMBL" id="JACHGI010000014">
    <property type="protein sequence ID" value="MBB6469186.1"/>
    <property type="molecule type" value="Genomic_DNA"/>
</dbReference>
<evidence type="ECO:0000256" key="1">
    <source>
        <dbReference type="SAM" id="MobiDB-lite"/>
    </source>
</evidence>
<evidence type="ECO:0000313" key="4">
    <source>
        <dbReference type="Proteomes" id="UP000532373"/>
    </source>
</evidence>
<reference evidence="3 4" key="1">
    <citation type="submission" date="2020-08" db="EMBL/GenBank/DDBJ databases">
        <title>Genomic Encyclopedia of Type Strains, Phase IV (KMG-IV): sequencing the most valuable type-strain genomes for metagenomic binning, comparative biology and taxonomic classification.</title>
        <authorList>
            <person name="Goeker M."/>
        </authorList>
    </citation>
    <scope>NUCLEOTIDE SEQUENCE [LARGE SCALE GENOMIC DNA]</scope>
    <source>
        <strain evidence="3 4">DSM 17454</strain>
    </source>
</reference>
<gene>
    <name evidence="3" type="ORF">HNQ96_005075</name>
</gene>
<dbReference type="RefSeq" id="WP_312880941.1">
    <property type="nucleotide sequence ID" value="NZ_JACHGI010000014.1"/>
</dbReference>
<evidence type="ECO:0000259" key="2">
    <source>
        <dbReference type="Pfam" id="PF03432"/>
    </source>
</evidence>
<organism evidence="3 4">
    <name type="scientific">Aminobacter carboxidus</name>
    <dbReference type="NCBI Taxonomy" id="376165"/>
    <lineage>
        <taxon>Bacteria</taxon>
        <taxon>Pseudomonadati</taxon>
        <taxon>Pseudomonadota</taxon>
        <taxon>Alphaproteobacteria</taxon>
        <taxon>Hyphomicrobiales</taxon>
        <taxon>Phyllobacteriaceae</taxon>
        <taxon>Aminobacter</taxon>
    </lineage>
</organism>
<comment type="caution">
    <text evidence="3">The sequence shown here is derived from an EMBL/GenBank/DDBJ whole genome shotgun (WGS) entry which is preliminary data.</text>
</comment>
<feature type="domain" description="MobA/VirD2-like nuclease" evidence="2">
    <location>
        <begin position="218"/>
        <end position="323"/>
    </location>
</feature>
<evidence type="ECO:0000313" key="3">
    <source>
        <dbReference type="EMBL" id="MBB6469186.1"/>
    </source>
</evidence>
<feature type="compositionally biased region" description="Basic and acidic residues" evidence="1">
    <location>
        <begin position="723"/>
        <end position="745"/>
    </location>
</feature>
<name>A0A8E1WHR5_9HYPH</name>
<proteinExistence type="predicted"/>
<dbReference type="InterPro" id="IPR005094">
    <property type="entry name" value="Endonuclease_MobA/VirD2"/>
</dbReference>